<organism evidence="1">
    <name type="scientific">freshwater metagenome</name>
    <dbReference type="NCBI Taxonomy" id="449393"/>
    <lineage>
        <taxon>unclassified sequences</taxon>
        <taxon>metagenomes</taxon>
        <taxon>ecological metagenomes</taxon>
    </lineage>
</organism>
<reference evidence="1" key="1">
    <citation type="submission" date="2020-05" db="EMBL/GenBank/DDBJ databases">
        <authorList>
            <person name="Chiriac C."/>
            <person name="Salcher M."/>
            <person name="Ghai R."/>
            <person name="Kavagutti S V."/>
        </authorList>
    </citation>
    <scope>NUCLEOTIDE SEQUENCE</scope>
</reference>
<accession>A0A6J7LHK8</accession>
<dbReference type="EMBL" id="CAFBMW010000064">
    <property type="protein sequence ID" value="CAB4966632.1"/>
    <property type="molecule type" value="Genomic_DNA"/>
</dbReference>
<name>A0A6J7LHK8_9ZZZZ</name>
<protein>
    <submittedName>
        <fullName evidence="1">Unannotated protein</fullName>
    </submittedName>
</protein>
<evidence type="ECO:0000313" key="1">
    <source>
        <dbReference type="EMBL" id="CAB4966632.1"/>
    </source>
</evidence>
<gene>
    <name evidence="1" type="ORF">UFOPK3662_03882</name>
</gene>
<dbReference type="AlphaFoldDB" id="A0A6J7LHK8"/>
<proteinExistence type="predicted"/>
<sequence length="110" mass="12147">MNALPVVAPVVEDLEEIFDSEGFLPLYQVAWTMSGSVSRDDVRFDDLCREAFEAFRTRHPDLLLAWVPWPIDLSEARSVATGTPIDLDLDPEAPTDTPLLALVAPDLLPA</sequence>